<dbReference type="SUPFAM" id="SSF55729">
    <property type="entry name" value="Acyl-CoA N-acyltransferases (Nat)"/>
    <property type="match status" value="1"/>
</dbReference>
<evidence type="ECO:0000256" key="6">
    <source>
        <dbReference type="ARBA" id="ARBA00022777"/>
    </source>
</evidence>
<dbReference type="CDD" id="cd00130">
    <property type="entry name" value="PAS"/>
    <property type="match status" value="1"/>
</dbReference>
<dbReference type="eggNOG" id="COG2203">
    <property type="taxonomic scope" value="Bacteria"/>
</dbReference>
<dbReference type="SMART" id="SM00091">
    <property type="entry name" value="PAS"/>
    <property type="match status" value="1"/>
</dbReference>
<feature type="transmembrane region" description="Helical" evidence="9">
    <location>
        <begin position="98"/>
        <end position="120"/>
    </location>
</feature>
<dbReference type="OrthoDB" id="6192248at2"/>
<dbReference type="Gene3D" id="1.10.287.130">
    <property type="match status" value="1"/>
</dbReference>
<evidence type="ECO:0000259" key="11">
    <source>
        <dbReference type="PROSITE" id="PS50112"/>
    </source>
</evidence>
<dbReference type="eggNOG" id="COG0456">
    <property type="taxonomic scope" value="Bacteria"/>
</dbReference>
<feature type="transmembrane region" description="Helical" evidence="9">
    <location>
        <begin position="229"/>
        <end position="252"/>
    </location>
</feature>
<dbReference type="Pfam" id="PF21926">
    <property type="entry name" value="FeeM"/>
    <property type="match status" value="1"/>
</dbReference>
<dbReference type="InterPro" id="IPR000014">
    <property type="entry name" value="PAS"/>
</dbReference>
<feature type="domain" description="PAS" evidence="11">
    <location>
        <begin position="476"/>
        <end position="529"/>
    </location>
</feature>
<evidence type="ECO:0000313" key="13">
    <source>
        <dbReference type="EMBL" id="ADY14392.1"/>
    </source>
</evidence>
<dbReference type="Pfam" id="PF00512">
    <property type="entry name" value="HisKA"/>
    <property type="match status" value="1"/>
</dbReference>
<dbReference type="Pfam" id="PF00989">
    <property type="entry name" value="PAS"/>
    <property type="match status" value="1"/>
</dbReference>
<keyword evidence="3" id="KW-0597">Phosphoprotein</keyword>
<dbReference type="Pfam" id="PF16927">
    <property type="entry name" value="HisKA_7TM"/>
    <property type="match status" value="1"/>
</dbReference>
<dbReference type="Gene3D" id="3.40.630.30">
    <property type="match status" value="1"/>
</dbReference>
<dbReference type="PROSITE" id="PS50109">
    <property type="entry name" value="HIS_KIN"/>
    <property type="match status" value="1"/>
</dbReference>
<dbReference type="PANTHER" id="PTHR43065:SF46">
    <property type="entry name" value="C4-DICARBOXYLATE TRANSPORT SENSOR PROTEIN DCTB"/>
    <property type="match status" value="1"/>
</dbReference>
<dbReference type="InterPro" id="IPR029016">
    <property type="entry name" value="GAF-like_dom_sf"/>
</dbReference>
<dbReference type="InterPro" id="IPR003661">
    <property type="entry name" value="HisK_dim/P_dom"/>
</dbReference>
<dbReference type="InterPro" id="IPR031621">
    <property type="entry name" value="HisKA_7TM"/>
</dbReference>
<evidence type="ECO:0000313" key="14">
    <source>
        <dbReference type="Proteomes" id="UP000008466"/>
    </source>
</evidence>
<dbReference type="GO" id="GO:0006355">
    <property type="term" value="P:regulation of DNA-templated transcription"/>
    <property type="evidence" value="ECO:0007669"/>
    <property type="project" value="InterPro"/>
</dbReference>
<accession>F0RT92</accession>
<feature type="domain" description="N-acetyltransferase" evidence="12">
    <location>
        <begin position="824"/>
        <end position="985"/>
    </location>
</feature>
<evidence type="ECO:0000256" key="2">
    <source>
        <dbReference type="ARBA" id="ARBA00012438"/>
    </source>
</evidence>
<dbReference type="InterPro" id="IPR036890">
    <property type="entry name" value="HATPase_C_sf"/>
</dbReference>
<dbReference type="SMART" id="SM00387">
    <property type="entry name" value="HATPase_c"/>
    <property type="match status" value="1"/>
</dbReference>
<evidence type="ECO:0000256" key="1">
    <source>
        <dbReference type="ARBA" id="ARBA00000085"/>
    </source>
</evidence>
<dbReference type="CDD" id="cd00082">
    <property type="entry name" value="HisKA"/>
    <property type="match status" value="1"/>
</dbReference>
<comment type="catalytic activity">
    <reaction evidence="1">
        <text>ATP + protein L-histidine = ADP + protein N-phospho-L-histidine.</text>
        <dbReference type="EC" id="2.7.13.3"/>
    </reaction>
</comment>
<keyword evidence="4" id="KW-0808">Transferase</keyword>
<dbReference type="Gene3D" id="3.30.450.40">
    <property type="match status" value="1"/>
</dbReference>
<evidence type="ECO:0000256" key="4">
    <source>
        <dbReference type="ARBA" id="ARBA00022679"/>
    </source>
</evidence>
<dbReference type="InterPro" id="IPR003594">
    <property type="entry name" value="HATPase_dom"/>
</dbReference>
<dbReference type="InterPro" id="IPR016181">
    <property type="entry name" value="Acyl_CoA_acyltransferase"/>
</dbReference>
<feature type="domain" description="Histidine kinase" evidence="10">
    <location>
        <begin position="609"/>
        <end position="818"/>
    </location>
</feature>
<dbReference type="GO" id="GO:0005524">
    <property type="term" value="F:ATP binding"/>
    <property type="evidence" value="ECO:0007669"/>
    <property type="project" value="UniProtKB-KW"/>
</dbReference>
<dbReference type="PROSITE" id="PS51186">
    <property type="entry name" value="GNAT"/>
    <property type="match status" value="1"/>
</dbReference>
<dbReference type="PANTHER" id="PTHR43065">
    <property type="entry name" value="SENSOR HISTIDINE KINASE"/>
    <property type="match status" value="1"/>
</dbReference>
<protein>
    <recommendedName>
        <fullName evidence="2">histidine kinase</fullName>
        <ecNumber evidence="2">2.7.13.3</ecNumber>
    </recommendedName>
</protein>
<dbReference type="AlphaFoldDB" id="F0RT92"/>
<keyword evidence="9" id="KW-0472">Membrane</keyword>
<name>F0RT92_SPHGB</name>
<dbReference type="EMBL" id="CP002541">
    <property type="protein sequence ID" value="ADY14392.1"/>
    <property type="molecule type" value="Genomic_DNA"/>
</dbReference>
<feature type="transmembrane region" description="Helical" evidence="9">
    <location>
        <begin position="173"/>
        <end position="192"/>
    </location>
</feature>
<dbReference type="SUPFAM" id="SSF55781">
    <property type="entry name" value="GAF domain-like"/>
    <property type="match status" value="1"/>
</dbReference>
<organism evidence="13 14">
    <name type="scientific">Sphaerochaeta globosa (strain ATCC BAA-1886 / DSM 22777 / Buddy)</name>
    <name type="common">Spirochaeta sp. (strain Buddy)</name>
    <dbReference type="NCBI Taxonomy" id="158189"/>
    <lineage>
        <taxon>Bacteria</taxon>
        <taxon>Pseudomonadati</taxon>
        <taxon>Spirochaetota</taxon>
        <taxon>Spirochaetia</taxon>
        <taxon>Spirochaetales</taxon>
        <taxon>Sphaerochaetaceae</taxon>
        <taxon>Sphaerochaeta</taxon>
    </lineage>
</organism>
<dbReference type="Gene3D" id="3.30.565.10">
    <property type="entry name" value="Histidine kinase-like ATPase, C-terminal domain"/>
    <property type="match status" value="1"/>
</dbReference>
<dbReference type="InterPro" id="IPR000182">
    <property type="entry name" value="GNAT_dom"/>
</dbReference>
<evidence type="ECO:0000256" key="7">
    <source>
        <dbReference type="ARBA" id="ARBA00022840"/>
    </source>
</evidence>
<dbReference type="KEGG" id="sbu:SpiBuddy_2581"/>
<keyword evidence="14" id="KW-1185">Reference proteome</keyword>
<feature type="transmembrane region" description="Helical" evidence="9">
    <location>
        <begin position="33"/>
        <end position="53"/>
    </location>
</feature>
<keyword evidence="8" id="KW-0902">Two-component regulatory system</keyword>
<gene>
    <name evidence="13" type="ordered locus">SpiBuddy_2581</name>
</gene>
<evidence type="ECO:0000256" key="9">
    <source>
        <dbReference type="SAM" id="Phobius"/>
    </source>
</evidence>
<evidence type="ECO:0000256" key="5">
    <source>
        <dbReference type="ARBA" id="ARBA00022741"/>
    </source>
</evidence>
<dbReference type="Proteomes" id="UP000008466">
    <property type="component" value="Chromosome"/>
</dbReference>
<dbReference type="PRINTS" id="PR00344">
    <property type="entry name" value="BCTRLSENSOR"/>
</dbReference>
<dbReference type="SMART" id="SM00388">
    <property type="entry name" value="HisKA"/>
    <property type="match status" value="1"/>
</dbReference>
<evidence type="ECO:0000259" key="12">
    <source>
        <dbReference type="PROSITE" id="PS51186"/>
    </source>
</evidence>
<sequence length="1041" mass="117407">MIIDVSTIIPAVAFVLYVSFVIFGFFQYKKDRFYWSFQLYMIFVSIWSFGSMMMHLNSPIQTPLFWNRIMLIGLLSVPYALCSFVVDILEIQKRAIVVIIKLSYILIIPLMLLNFTGNIVSAVSFSAGGEFSYQLAPGALSAYSLSYVYLIFTLVMLLIGANRRNSQGFQKNLALPLIGVAIMLVGIFMNVFPELGRYPIDIFAATINAVLLFYTIYKYKLINYSRIGLSIIYSTILAIAASVVYLLIFTFIQYYNSNFDPGNIFQLSFILGVATVLIIHPLRNLLSYIVDTVIIPKRHPYQTTIKNLSKRLTTIVNLHDLGNEVVKSLSSGLKTEWVVFVAKRHDDEQKFFLVAHNNCPSACKIGQEISFSFSDEVSQRLELYKKENQGSVISVNPDEKRMEVSSSLPPVDVLIPLVFRKQIAGYIFIGYDHAKALISEIEREALEILAAQSSLSLENALSFEQLRIQGDELTMSKNKLEAIFNGIASPVCLIDIDFTIQEANTAAVSFFGQDREALISSKCYRAFFHRSRPCPFCQGLECLHTGVLQETEADVADQVFSFQFHSVRSPDKSKSVFIEIINDITEQKHMQEELVRTEKMAGIGTLAAGIAHELNNPLAGIVGTAEIMLSELEEKNPHFEYVQDILTYSKTASDVIKELSIYSRKEEVKQTQQVELVRVLEFSLRLALRGIDSLNIHVERNYHALPSIEANEGELQQLFLNLIVNAIQSMDGNGKLTLSCIEKDGFVQVKVGDTGCGIPEKHMSQIFTPFFTTKAPGSGTGLGLSNCYNIVEKMGGRIRVKSEEQVGSEFTTIFALNEENKENIRFQLVTDQNGMNDVFFIQRKVLVGEKGYIEESIHRKVDEKALHILAFRGLHPVGTVSLMTSEHFWPLPISKYFDIQSVLKTRKCAEIIRLAVLPEMRNTSASIGLIILVFLLARATGVEELIIDVFADDDKTIKLYKKFGFVEVGSYNSPSAVTVMVLQSKSTLEKDRSQLRHFVRPLFIRLRPLFDFGPYTQAVHDEMDRILSVDKEEDIEEIKVI</sequence>
<dbReference type="InterPro" id="IPR005467">
    <property type="entry name" value="His_kinase_dom"/>
</dbReference>
<dbReference type="InterPro" id="IPR054597">
    <property type="entry name" value="FeeM_cat"/>
</dbReference>
<dbReference type="SUPFAM" id="SSF55874">
    <property type="entry name" value="ATPase domain of HSP90 chaperone/DNA topoisomerase II/histidine kinase"/>
    <property type="match status" value="1"/>
</dbReference>
<dbReference type="GO" id="GO:0016747">
    <property type="term" value="F:acyltransferase activity, transferring groups other than amino-acyl groups"/>
    <property type="evidence" value="ECO:0007669"/>
    <property type="project" value="InterPro"/>
</dbReference>
<proteinExistence type="predicted"/>
<reference evidence="14" key="1">
    <citation type="submission" date="2011-02" db="EMBL/GenBank/DDBJ databases">
        <title>Complete sequence of Spirochaeta sp. Buddy.</title>
        <authorList>
            <person name="Lucas S."/>
            <person name="Copeland A."/>
            <person name="Lapidus A."/>
            <person name="Cheng J.-F."/>
            <person name="Goodwin L."/>
            <person name="Pitluck S."/>
            <person name="Zeytun A."/>
            <person name="Detter J.C."/>
            <person name="Han C."/>
            <person name="Tapia R."/>
            <person name="Land M."/>
            <person name="Hauser L."/>
            <person name="Kyrpides N."/>
            <person name="Ivanova N."/>
            <person name="Mikhailova N."/>
            <person name="Pagani I."/>
            <person name="Ritalahti K.M."/>
            <person name="Loeffler F.E."/>
            <person name="Woyke T."/>
        </authorList>
    </citation>
    <scope>NUCLEOTIDE SEQUENCE [LARGE SCALE GENOMIC DNA]</scope>
    <source>
        <strain evidence="14">ATCC BAA-1886 / DSM 22777 / Buddy</strain>
    </source>
</reference>
<evidence type="ECO:0000256" key="3">
    <source>
        <dbReference type="ARBA" id="ARBA00022553"/>
    </source>
</evidence>
<dbReference type="HOGENOM" id="CLU_010945_0_0_12"/>
<dbReference type="InterPro" id="IPR035965">
    <property type="entry name" value="PAS-like_dom_sf"/>
</dbReference>
<dbReference type="SUPFAM" id="SSF55785">
    <property type="entry name" value="PYP-like sensor domain (PAS domain)"/>
    <property type="match status" value="1"/>
</dbReference>
<evidence type="ECO:0000259" key="10">
    <source>
        <dbReference type="PROSITE" id="PS50109"/>
    </source>
</evidence>
<evidence type="ECO:0000256" key="8">
    <source>
        <dbReference type="ARBA" id="ARBA00023012"/>
    </source>
</evidence>
<dbReference type="Gene3D" id="3.30.450.20">
    <property type="entry name" value="PAS domain"/>
    <property type="match status" value="1"/>
</dbReference>
<dbReference type="Pfam" id="PF02518">
    <property type="entry name" value="HATPase_c"/>
    <property type="match status" value="1"/>
</dbReference>
<keyword evidence="6 13" id="KW-0418">Kinase</keyword>
<keyword evidence="9" id="KW-0812">Transmembrane</keyword>
<dbReference type="InterPro" id="IPR013767">
    <property type="entry name" value="PAS_fold"/>
</dbReference>
<feature type="transmembrane region" description="Helical" evidence="9">
    <location>
        <begin position="140"/>
        <end position="161"/>
    </location>
</feature>
<feature type="transmembrane region" description="Helical" evidence="9">
    <location>
        <begin position="65"/>
        <end position="86"/>
    </location>
</feature>
<dbReference type="EC" id="2.7.13.3" evidence="2"/>
<dbReference type="eggNOG" id="COG4191">
    <property type="taxonomic scope" value="Bacteria"/>
</dbReference>
<keyword evidence="5" id="KW-0547">Nucleotide-binding</keyword>
<keyword evidence="9" id="KW-1133">Transmembrane helix</keyword>
<dbReference type="InterPro" id="IPR036097">
    <property type="entry name" value="HisK_dim/P_sf"/>
</dbReference>
<dbReference type="InterPro" id="IPR004358">
    <property type="entry name" value="Sig_transdc_His_kin-like_C"/>
</dbReference>
<dbReference type="NCBIfam" id="TIGR00229">
    <property type="entry name" value="sensory_box"/>
    <property type="match status" value="1"/>
</dbReference>
<keyword evidence="7" id="KW-0067">ATP-binding</keyword>
<dbReference type="RefSeq" id="WP_013608237.1">
    <property type="nucleotide sequence ID" value="NC_015152.1"/>
</dbReference>
<dbReference type="STRING" id="158189.SpiBuddy_2581"/>
<dbReference type="SUPFAM" id="SSF47384">
    <property type="entry name" value="Homodimeric domain of signal transducing histidine kinase"/>
    <property type="match status" value="1"/>
</dbReference>
<dbReference type="GO" id="GO:0000155">
    <property type="term" value="F:phosphorelay sensor kinase activity"/>
    <property type="evidence" value="ECO:0007669"/>
    <property type="project" value="InterPro"/>
</dbReference>
<dbReference type="PROSITE" id="PS50112">
    <property type="entry name" value="PAS"/>
    <property type="match status" value="1"/>
</dbReference>
<feature type="transmembrane region" description="Helical" evidence="9">
    <location>
        <begin position="198"/>
        <end position="217"/>
    </location>
</feature>
<feature type="transmembrane region" description="Helical" evidence="9">
    <location>
        <begin position="6"/>
        <end position="26"/>
    </location>
</feature>